<dbReference type="Proteomes" id="UP000179880">
    <property type="component" value="Unassembled WGS sequence"/>
</dbReference>
<reference evidence="1 2" key="1">
    <citation type="journal article" date="2016" name="Nat. Commun.">
        <title>Thousands of microbial genomes shed light on interconnected biogeochemical processes in an aquifer system.</title>
        <authorList>
            <person name="Anantharaman K."/>
            <person name="Brown C.T."/>
            <person name="Hug L.A."/>
            <person name="Sharon I."/>
            <person name="Castelle C.J."/>
            <person name="Probst A.J."/>
            <person name="Thomas B.C."/>
            <person name="Singh A."/>
            <person name="Wilkins M.J."/>
            <person name="Karaoz U."/>
            <person name="Brodie E.L."/>
            <person name="Williams K.H."/>
            <person name="Hubbard S.S."/>
            <person name="Banfield J.F."/>
        </authorList>
    </citation>
    <scope>NUCLEOTIDE SEQUENCE [LARGE SCALE GENOMIC DNA]</scope>
</reference>
<sequence length="494" mass="57000">MKIFLIWPAGDPHMGTLISELEKGGLDVVYWVCQPGTEKYAPEKTVVHSYVDAMFGLPAKGVDVSEFPPPSAEILNKFHRAESVILTMMNRTVAGLGTDERKHLYYAMLGYWFGVFEKYKPDAVIFPISPHFAYDYVIYELARFLGVKTMAFYDTLIPGRALLYGGDILDGSKDLLEAFNKNKKQKFSVHDLAKDIREYYEPRIGESYNSVPSAIMEQKRNYSFFHRIFLEPKIKQSIRDLSFFYKAPRYIWNVCWQKKWDLFKFPVVFVRRLFFSNLKKEYKAFETRPDLNKKFVYFPLHVQPECTTCPEGGVFVNQILTLETISAALPSDWVIYVKEHPIQWIRFGIDYSDDRYRGYYEKMASIPKVRILPINTNSYELIRRSEAVVTVAGSAAWESVLLLKPAVIFGYPWFQHCPGMLKADGVESCRKALEKIVSGFSVSRQEIINYLKSYEEASIPAFIDHSAGRGSSLSREESMKNVARTVLKELKIKN</sequence>
<name>A0A1F6WKB0_9BACT</name>
<evidence type="ECO:0000313" key="2">
    <source>
        <dbReference type="Proteomes" id="UP000179880"/>
    </source>
</evidence>
<dbReference type="InterPro" id="IPR007833">
    <property type="entry name" value="Capsule_polysaccharide_synth"/>
</dbReference>
<proteinExistence type="predicted"/>
<dbReference type="EMBL" id="MFUH01000006">
    <property type="protein sequence ID" value="OGI82284.1"/>
    <property type="molecule type" value="Genomic_DNA"/>
</dbReference>
<accession>A0A1F6WKB0</accession>
<evidence type="ECO:0008006" key="3">
    <source>
        <dbReference type="Google" id="ProtNLM"/>
    </source>
</evidence>
<evidence type="ECO:0000313" key="1">
    <source>
        <dbReference type="EMBL" id="OGI82284.1"/>
    </source>
</evidence>
<gene>
    <name evidence="1" type="ORF">A3B93_00090</name>
</gene>
<dbReference type="AlphaFoldDB" id="A0A1F6WKB0"/>
<dbReference type="InterPro" id="IPR043148">
    <property type="entry name" value="TagF_C"/>
</dbReference>
<comment type="caution">
    <text evidence="1">The sequence shown here is derived from an EMBL/GenBank/DDBJ whole genome shotgun (WGS) entry which is preliminary data.</text>
</comment>
<organism evidence="1 2">
    <name type="scientific">Candidatus Nomurabacteria bacterium RIFCSPHIGHO2_02_FULL_42_24</name>
    <dbReference type="NCBI Taxonomy" id="1801757"/>
    <lineage>
        <taxon>Bacteria</taxon>
        <taxon>Candidatus Nomuraibacteriota</taxon>
    </lineage>
</organism>
<dbReference type="Gene3D" id="3.40.50.12580">
    <property type="match status" value="1"/>
</dbReference>
<dbReference type="Pfam" id="PF05159">
    <property type="entry name" value="Capsule_synth"/>
    <property type="match status" value="1"/>
</dbReference>
<dbReference type="GO" id="GO:0000271">
    <property type="term" value="P:polysaccharide biosynthetic process"/>
    <property type="evidence" value="ECO:0007669"/>
    <property type="project" value="InterPro"/>
</dbReference>
<dbReference type="GO" id="GO:0015774">
    <property type="term" value="P:polysaccharide transport"/>
    <property type="evidence" value="ECO:0007669"/>
    <property type="project" value="InterPro"/>
</dbReference>
<protein>
    <recommendedName>
        <fullName evidence="3">Capsule polysaccharide biosynthesis protein</fullName>
    </recommendedName>
</protein>